<evidence type="ECO:0000313" key="1">
    <source>
        <dbReference type="EMBL" id="ANZ49598.1"/>
    </source>
</evidence>
<dbReference type="RefSeq" id="YP_009278851.1">
    <property type="nucleotide sequence ID" value="NC_031010.1"/>
</dbReference>
<dbReference type="KEGG" id="vg:29062090"/>
<reference evidence="1 2" key="1">
    <citation type="submission" date="2016-06" db="EMBL/GenBank/DDBJ databases">
        <authorList>
            <person name="Kjaerup R.B."/>
            <person name="Dalgaard T.S."/>
            <person name="Juul-Madsen H.R."/>
        </authorList>
    </citation>
    <scope>NUCLEOTIDE SEQUENCE [LARGE SCALE GENOMIC DNA]</scope>
</reference>
<proteinExistence type="predicted"/>
<dbReference type="Proteomes" id="UP000202923">
    <property type="component" value="Genome"/>
</dbReference>
<name>A0A1B2IEB4_9CAUD</name>
<dbReference type="EMBL" id="KX397369">
    <property type="protein sequence ID" value="ANZ49598.1"/>
    <property type="molecule type" value="Genomic_DNA"/>
</dbReference>
<gene>
    <name evidence="1" type="ORF">KWAN_246</name>
</gene>
<protein>
    <submittedName>
        <fullName evidence="1">Putative virion structural protein</fullName>
    </submittedName>
</protein>
<accession>A0A1B2IEB4</accession>
<dbReference type="GeneID" id="29062090"/>
<sequence>MKLNPVRRKAAEKFILELLNLIDTSGINANAMAKAFTRMTDEEFATIPTKGIPIYNPAGSKVQIDHMRNVEIAKALGLDMNQRMWFTDSKTGLKHRTRHPHLYFPVPARRQTQMQEKKMAVAKNDKVRDKLSGQVVGPSKASGVSFPEAYVMFADGLDETLQEFLHARGGNDALQRAFYQSIRQTGQGRIHIEGAERTSAKSTRTWSAYYKQMHIGNNLGRPQ</sequence>
<organism evidence="1 2">
    <name type="scientific">Erwinia phage vB_EamM_Kwan</name>
    <dbReference type="NCBI Taxonomy" id="1883374"/>
    <lineage>
        <taxon>Viruses</taxon>
        <taxon>Duplodnaviria</taxon>
        <taxon>Heunggongvirae</taxon>
        <taxon>Uroviricota</taxon>
        <taxon>Caudoviricetes</taxon>
        <taxon>Chimalliviridae</taxon>
        <taxon>Wellingtonvirus</taxon>
        <taxon>Wellingtonvirus wellington</taxon>
    </lineage>
</organism>
<dbReference type="OrthoDB" id="8370at10239"/>
<evidence type="ECO:0000313" key="2">
    <source>
        <dbReference type="Proteomes" id="UP000202923"/>
    </source>
</evidence>